<gene>
    <name evidence="1" type="ORF">XD97_0134</name>
</gene>
<sequence>MINCAKCGIYSCYKKDTEKLPDNCPMRTHKDLYEEAAAAYRDEATGSLAYNSARVEATGYGNWSRVREIMEFSRRSGFKKLGLAFCVGLRREALEVTKIFEDNGFQIASVMCKTGSRPKEELGIKDEEKVRPGLFEAMCNPVAQAMLLNKELTDMNILLGLCVGHDTLFIKYSRAPITVLAVKDRATGHNPLAAVYASHYFNAKLKIT</sequence>
<evidence type="ECO:0008006" key="3">
    <source>
        <dbReference type="Google" id="ProtNLM"/>
    </source>
</evidence>
<dbReference type="PATRIC" id="fig|110500.4.peg.376"/>
<dbReference type="EMBL" id="LGGS01000022">
    <property type="protein sequence ID" value="KUK83621.1"/>
    <property type="molecule type" value="Genomic_DNA"/>
</dbReference>
<comment type="caution">
    <text evidence="1">The sequence shown here is derived from an EMBL/GenBank/DDBJ whole genome shotgun (WGS) entry which is preliminary data.</text>
</comment>
<name>A0A124FZ91_9FIRM</name>
<accession>A0A124FZ91</accession>
<dbReference type="Proteomes" id="UP000054705">
    <property type="component" value="Unassembled WGS sequence"/>
</dbReference>
<protein>
    <recommendedName>
        <fullName evidence="3">Metal-binding protein</fullName>
    </recommendedName>
</protein>
<organism evidence="1 2">
    <name type="scientific">Pelotomaculum thermopropionicum</name>
    <dbReference type="NCBI Taxonomy" id="110500"/>
    <lineage>
        <taxon>Bacteria</taxon>
        <taxon>Bacillati</taxon>
        <taxon>Bacillota</taxon>
        <taxon>Clostridia</taxon>
        <taxon>Eubacteriales</taxon>
        <taxon>Desulfotomaculaceae</taxon>
        <taxon>Pelotomaculum</taxon>
    </lineage>
</organism>
<dbReference type="Pfam" id="PF08901">
    <property type="entry name" value="DUF1847"/>
    <property type="match status" value="1"/>
</dbReference>
<evidence type="ECO:0000313" key="1">
    <source>
        <dbReference type="EMBL" id="KUK83621.1"/>
    </source>
</evidence>
<dbReference type="AlphaFoldDB" id="A0A124FZ91"/>
<evidence type="ECO:0000313" key="2">
    <source>
        <dbReference type="Proteomes" id="UP000054705"/>
    </source>
</evidence>
<dbReference type="InterPro" id="IPR014997">
    <property type="entry name" value="DUF1847"/>
</dbReference>
<proteinExistence type="predicted"/>
<reference evidence="2" key="1">
    <citation type="journal article" date="2015" name="MBio">
        <title>Genome-Resolved Metagenomic Analysis Reveals Roles for Candidate Phyla and Other Microbial Community Members in Biogeochemical Transformations in Oil Reservoirs.</title>
        <authorList>
            <person name="Hu P."/>
            <person name="Tom L."/>
            <person name="Singh A."/>
            <person name="Thomas B.C."/>
            <person name="Baker B.J."/>
            <person name="Piceno Y.M."/>
            <person name="Andersen G.L."/>
            <person name="Banfield J.F."/>
        </authorList>
    </citation>
    <scope>NUCLEOTIDE SEQUENCE [LARGE SCALE GENOMIC DNA]</scope>
</reference>